<name>A0A1Z4LTM0_9CYAN</name>
<reference evidence="2 3" key="1">
    <citation type="submission" date="2017-06" db="EMBL/GenBank/DDBJ databases">
        <title>Genome sequencing of cyanobaciteial culture collection at National Institute for Environmental Studies (NIES).</title>
        <authorList>
            <person name="Hirose Y."/>
            <person name="Shimura Y."/>
            <person name="Fujisawa T."/>
            <person name="Nakamura Y."/>
            <person name="Kawachi M."/>
        </authorList>
    </citation>
    <scope>NUCLEOTIDE SEQUENCE [LARGE SCALE GENOMIC DNA]</scope>
    <source>
        <strain evidence="2 3">NIES-267</strain>
    </source>
</reference>
<dbReference type="OrthoDB" id="498941at2"/>
<feature type="region of interest" description="Disordered" evidence="1">
    <location>
        <begin position="214"/>
        <end position="250"/>
    </location>
</feature>
<dbReference type="EMBL" id="AP018227">
    <property type="protein sequence ID" value="BAY84597.1"/>
    <property type="molecule type" value="Genomic_DNA"/>
</dbReference>
<gene>
    <name evidence="2" type="ORF">NIES267_40930</name>
</gene>
<feature type="region of interest" description="Disordered" evidence="1">
    <location>
        <begin position="1459"/>
        <end position="1478"/>
    </location>
</feature>
<sequence>MAITLSHFCTKTGKPIIADGEPITETIEHCLAEYFAPSSTFKLGLVYQGLTTEEDLKQFTTEGLTLQFAADNRFYFMDKELREKIFDQPHFGAAYGSNMFTPCQSFSERENLRVLVVDADTGENGGVMPNSEAIKLVGDGDGKIDAVLHKSLGNEPETPFQTRFGIKERHAGLDQNNDINRTWQLGKGTFAPRDLSQVGNGYDLVISSEQLKGRVQKEEWGSGRAGERGKERESEGGRERGNEREYTAGTERTNIVVEQSLTPTSLTPSLSHSPTPPITPSPTPLDPGEYLMKMGIGNKTNAYQGITSTGAQFWNSFPRGVEGDVLPRLHKRLEELKDMTDDPRKIAQDYIDSIDAKCFHQIQAQTESEDLIDFESFDLGDIENLIDDMFLSNNCEQNLIYRLLKADLKEHCQLLEHPKIIDKLQEHLKQQYMDCATGRFIKFDSAMAQTCHYLEKNEVCYPKFPDGAELIVYRGPTANSNTVDVYINRHLPNEPHDIGTIKMSPQGLKHSLSDCDGDRMAIALSSDFPHTAAEIKQKQLKENRYSEIVKPEKKAYKGSFEQIALDAMENKIGIVANLCMKGIAVENECISIPPTEAQKFIKDISCAAVEMLKAENHRTHSIQYPENLRTQIVELAQLCQPETQNKTKINKFKKLSENNKSLPRIPESKIENILGKIGKFYHDVVGILGGQLQIEVDRGKSANRSDPKIVNACNTIIKSFDVAPWVEERNNNEIYTKKTMNVKGHSAIDKMATQTNQAFAQSAIVPRSTQQFQTFFKGVEFTPAQKQKAVNIKKIYDSLIRRAIQISKEVKQAPGLKIVATSPKGLQIDIVGLAQKRHPNVFDNRKLNIKFIENKNPFNKADNKWIAIAPVLDEHGKLKFKSNGQQQRQHLGYISEVSLEQFQGRIKPFTEFKNLTKKIEPGLTPSQVRAAFKQVKEFANTTRESIPESEKEAVAAAMWQISTTSKDDAKYGFSKTSAAFAVFGEEIIGRLEQLQFTEFAVVGTHKPCNEHLGRKWIGEKVECAIEQAPDPANPTENKRWLIAEDKKLGVFRSESAQLPIGTSFSAEITSPQSASVVITSTKGNQLKVGQLKKYEAVPREWNQEEGTITIKLSNVGSSVKPIALVDDKPLGVIDKESFKILSEKLNSRGIQIEGFKFEGKLESLPATIAHIKVDPQTIQYPQNWTKEEPIVTKNQKSLLDELKPILNEIYQEKENQRLLHDSEASLGILPIKNEYFESFSQERNIEPEVFKELSEEIDKKFGVESLIGIADKNDIEELYFCVTVPTEISEQKTAARINDTLNLPLEYDQLQNGQRTKFIAIELNEFRELINQFGSQIRQSTKQPTELKVTDSQNKAETNIQTEDSSNAPPLPLPEASVSVKREEWEKMMLKQALASLKENPANVDEEIQTATFGDGQYRVIHHIPSEMLRVVDEKENHRGTLYKAQRGKPALVCNFTEDEKKSFEHNPIQEQKGLQQG</sequence>
<organism evidence="2 3">
    <name type="scientific">Calothrix parasitica NIES-267</name>
    <dbReference type="NCBI Taxonomy" id="1973488"/>
    <lineage>
        <taxon>Bacteria</taxon>
        <taxon>Bacillati</taxon>
        <taxon>Cyanobacteriota</taxon>
        <taxon>Cyanophyceae</taxon>
        <taxon>Nostocales</taxon>
        <taxon>Calotrichaceae</taxon>
        <taxon>Calothrix</taxon>
    </lineage>
</organism>
<dbReference type="Proteomes" id="UP000218418">
    <property type="component" value="Chromosome"/>
</dbReference>
<feature type="compositionally biased region" description="Basic and acidic residues" evidence="1">
    <location>
        <begin position="214"/>
        <end position="246"/>
    </location>
</feature>
<evidence type="ECO:0000313" key="3">
    <source>
        <dbReference type="Proteomes" id="UP000218418"/>
    </source>
</evidence>
<protein>
    <submittedName>
        <fullName evidence="2">Uncharacterized protein</fullName>
    </submittedName>
</protein>
<evidence type="ECO:0000313" key="2">
    <source>
        <dbReference type="EMBL" id="BAY84597.1"/>
    </source>
</evidence>
<feature type="region of interest" description="Disordered" evidence="1">
    <location>
        <begin position="263"/>
        <end position="284"/>
    </location>
</feature>
<accession>A0A1Z4LTM0</accession>
<feature type="compositionally biased region" description="Low complexity" evidence="1">
    <location>
        <begin position="263"/>
        <end position="273"/>
    </location>
</feature>
<keyword evidence="3" id="KW-1185">Reference proteome</keyword>
<proteinExistence type="predicted"/>
<evidence type="ECO:0000256" key="1">
    <source>
        <dbReference type="SAM" id="MobiDB-lite"/>
    </source>
</evidence>
<feature type="compositionally biased region" description="Polar residues" evidence="1">
    <location>
        <begin position="1469"/>
        <end position="1478"/>
    </location>
</feature>
<feature type="compositionally biased region" description="Pro residues" evidence="1">
    <location>
        <begin position="274"/>
        <end position="284"/>
    </location>
</feature>